<organism evidence="2 3">
    <name type="scientific">Zizania palustris</name>
    <name type="common">Northern wild rice</name>
    <dbReference type="NCBI Taxonomy" id="103762"/>
    <lineage>
        <taxon>Eukaryota</taxon>
        <taxon>Viridiplantae</taxon>
        <taxon>Streptophyta</taxon>
        <taxon>Embryophyta</taxon>
        <taxon>Tracheophyta</taxon>
        <taxon>Spermatophyta</taxon>
        <taxon>Magnoliopsida</taxon>
        <taxon>Liliopsida</taxon>
        <taxon>Poales</taxon>
        <taxon>Poaceae</taxon>
        <taxon>BOP clade</taxon>
        <taxon>Oryzoideae</taxon>
        <taxon>Oryzeae</taxon>
        <taxon>Zizaniinae</taxon>
        <taxon>Zizania</taxon>
    </lineage>
</organism>
<feature type="region of interest" description="Disordered" evidence="1">
    <location>
        <begin position="1"/>
        <end position="41"/>
    </location>
</feature>
<sequence length="104" mass="11678">MREGRIPELRPERTRFEATRRARRRSGRRRTRRRGGGGAGVRRLWSTCSKIWRGLWSDDEEGEEALGVGGGHDGEEGGDGEEEEALACGAARGWERNHCFLILG</sequence>
<protein>
    <submittedName>
        <fullName evidence="2">Uncharacterized protein</fullName>
    </submittedName>
</protein>
<dbReference type="EMBL" id="JAAALK010000283">
    <property type="protein sequence ID" value="KAG8069580.1"/>
    <property type="molecule type" value="Genomic_DNA"/>
</dbReference>
<reference evidence="2" key="1">
    <citation type="journal article" date="2021" name="bioRxiv">
        <title>Whole Genome Assembly and Annotation of Northern Wild Rice, Zizania palustris L., Supports a Whole Genome Duplication in the Zizania Genus.</title>
        <authorList>
            <person name="Haas M."/>
            <person name="Kono T."/>
            <person name="Macchietto M."/>
            <person name="Millas R."/>
            <person name="McGilp L."/>
            <person name="Shao M."/>
            <person name="Duquette J."/>
            <person name="Hirsch C.N."/>
            <person name="Kimball J."/>
        </authorList>
    </citation>
    <scope>NUCLEOTIDE SEQUENCE</scope>
    <source>
        <tissue evidence="2">Fresh leaf tissue</tissue>
    </source>
</reference>
<proteinExistence type="predicted"/>
<keyword evidence="3" id="KW-1185">Reference proteome</keyword>
<comment type="caution">
    <text evidence="2">The sequence shown here is derived from an EMBL/GenBank/DDBJ whole genome shotgun (WGS) entry which is preliminary data.</text>
</comment>
<name>A0A8J5SYL7_ZIZPA</name>
<dbReference type="AlphaFoldDB" id="A0A8J5SYL7"/>
<accession>A0A8J5SYL7</accession>
<feature type="region of interest" description="Disordered" evidence="1">
    <location>
        <begin position="62"/>
        <end position="82"/>
    </location>
</feature>
<reference evidence="2" key="2">
    <citation type="submission" date="2021-02" db="EMBL/GenBank/DDBJ databases">
        <authorList>
            <person name="Kimball J.A."/>
            <person name="Haas M.W."/>
            <person name="Macchietto M."/>
            <person name="Kono T."/>
            <person name="Duquette J."/>
            <person name="Shao M."/>
        </authorList>
    </citation>
    <scope>NUCLEOTIDE SEQUENCE</scope>
    <source>
        <tissue evidence="2">Fresh leaf tissue</tissue>
    </source>
</reference>
<evidence type="ECO:0000313" key="3">
    <source>
        <dbReference type="Proteomes" id="UP000729402"/>
    </source>
</evidence>
<gene>
    <name evidence="2" type="ORF">GUJ93_ZPchr0006g45242</name>
</gene>
<evidence type="ECO:0000313" key="2">
    <source>
        <dbReference type="EMBL" id="KAG8069580.1"/>
    </source>
</evidence>
<feature type="compositionally biased region" description="Basic residues" evidence="1">
    <location>
        <begin position="21"/>
        <end position="35"/>
    </location>
</feature>
<evidence type="ECO:0000256" key="1">
    <source>
        <dbReference type="SAM" id="MobiDB-lite"/>
    </source>
</evidence>
<dbReference type="Proteomes" id="UP000729402">
    <property type="component" value="Unassembled WGS sequence"/>
</dbReference>
<feature type="compositionally biased region" description="Basic and acidic residues" evidence="1">
    <location>
        <begin position="1"/>
        <end position="20"/>
    </location>
</feature>